<organism evidence="1 2">
    <name type="scientific">Durusdinium trenchii</name>
    <dbReference type="NCBI Taxonomy" id="1381693"/>
    <lineage>
        <taxon>Eukaryota</taxon>
        <taxon>Sar</taxon>
        <taxon>Alveolata</taxon>
        <taxon>Dinophyceae</taxon>
        <taxon>Suessiales</taxon>
        <taxon>Symbiodiniaceae</taxon>
        <taxon>Durusdinium</taxon>
    </lineage>
</organism>
<evidence type="ECO:0000313" key="2">
    <source>
        <dbReference type="Proteomes" id="UP001642484"/>
    </source>
</evidence>
<dbReference type="EMBL" id="CAXAMN010023622">
    <property type="protein sequence ID" value="CAK9079158.1"/>
    <property type="molecule type" value="Genomic_DNA"/>
</dbReference>
<sequence length="444" mass="51694">MPFYEDLELELPNDTCPITWHCDGVKIYKTHKAWVYSFASAVRKGPSLNTKLLFMIFRENEQVKPDTHRCIAKIIGWVMKVLMTGKYPTRNHKGELYPPDSVEAGRSGERFAGNWRFAFGAFKADLEARVQVHQLARNWQSDSICEHCLANKLPNQMVYTNFSDRAGYMEYMLSHKEFLLLNPPNKQSAWVDVPGWAKDRNVEDMLHMVHQGVGSVVVASLITHHYEDTVPNLTLEQLGDKLSSEAWRHYKAWARERRDVVCPTSSTFTASRFGRDSWQSYPELSSHYKAAMVKFLIYWAAAFLRERFEENPNEGSRLRAHTAYCLAQFQFLQDAHGPWFSEQVATDEALAGRSFLLFYQQLAKKARQDWPNRRVYKVLPKFHSLLHCCLYIKLTKRNPRYEHVYAEEGFMRVVSTICSRCHPLTMDFVALSRYRALIELREAL</sequence>
<reference evidence="1 2" key="1">
    <citation type="submission" date="2024-02" db="EMBL/GenBank/DDBJ databases">
        <authorList>
            <person name="Chen Y."/>
            <person name="Shah S."/>
            <person name="Dougan E. K."/>
            <person name="Thang M."/>
            <person name="Chan C."/>
        </authorList>
    </citation>
    <scope>NUCLEOTIDE SEQUENCE [LARGE SCALE GENOMIC DNA]</scope>
</reference>
<comment type="caution">
    <text evidence="1">The sequence shown here is derived from an EMBL/GenBank/DDBJ whole genome shotgun (WGS) entry which is preliminary data.</text>
</comment>
<gene>
    <name evidence="1" type="ORF">CCMP2556_LOCUS38998</name>
</gene>
<name>A0ABP0PU97_9DINO</name>
<protein>
    <submittedName>
        <fullName evidence="1">Uncharacterized protein</fullName>
    </submittedName>
</protein>
<accession>A0ABP0PU97</accession>
<keyword evidence="2" id="KW-1185">Reference proteome</keyword>
<dbReference type="Proteomes" id="UP001642484">
    <property type="component" value="Unassembled WGS sequence"/>
</dbReference>
<evidence type="ECO:0000313" key="1">
    <source>
        <dbReference type="EMBL" id="CAK9079158.1"/>
    </source>
</evidence>
<proteinExistence type="predicted"/>